<keyword evidence="2" id="KW-1185">Reference proteome</keyword>
<name>A0A8C7Z6N6_9TELE</name>
<accession>A0A8C7Z6N6</accession>
<dbReference type="Pfam" id="PF04910">
    <property type="entry name" value="Tcf25"/>
    <property type="match status" value="1"/>
</dbReference>
<dbReference type="Proteomes" id="UP000694383">
    <property type="component" value="Unplaced"/>
</dbReference>
<dbReference type="InterPro" id="IPR006994">
    <property type="entry name" value="TCF25/Rqc1"/>
</dbReference>
<dbReference type="GO" id="GO:1990112">
    <property type="term" value="C:RQC complex"/>
    <property type="evidence" value="ECO:0007669"/>
    <property type="project" value="TreeGrafter"/>
</dbReference>
<dbReference type="AlphaFoldDB" id="A0A8C7Z6N6"/>
<dbReference type="SUPFAM" id="SSF48452">
    <property type="entry name" value="TPR-like"/>
    <property type="match status" value="1"/>
</dbReference>
<dbReference type="PANTHER" id="PTHR22684">
    <property type="entry name" value="NULP1-RELATED"/>
    <property type="match status" value="1"/>
</dbReference>
<dbReference type="Gene3D" id="1.25.40.10">
    <property type="entry name" value="Tetratricopeptide repeat domain"/>
    <property type="match status" value="1"/>
</dbReference>
<sequence length="423" mass="48743">MTLLETKDGIQYFTFEHSRDYQHVQFKFLDAVESMDPNNIVALLQLNPYHIDSLLQLSDVCRIQEDQEMARDLIERALFSFECAFHPLFSLTSGSSRLDYLRPENRAFFLALYKHMMFLEKRGCPRTALEYCKFILSLDPDSDPLCMLLVIDFLALRSREYKYLLQIYQEWEEHRNLSQLPNFAFSTALCHFHLSQQEDVDADERAKLREEANQILQNALIMFPGVLMPLLDLCTVQADTAVTSHSFFGIKNQIGQLPALAELTALYVGRTYNLWREAPVMLWLEESVKEVLRRVDAKDPLVEDCQNKRKQRYQSAPRNIHRHVLLSEIKEATSSLPLEVTTQPVMGFDPLPPLDSVASYARPERFITFMSVCQHFENVILFDQKICLHSQNAFAVNGISKFISWVAQPPPPPSSFPGGGVRL</sequence>
<proteinExistence type="predicted"/>
<protein>
    <submittedName>
        <fullName evidence="1">Transcription factor 25 (basic helix-loop-helix)</fullName>
    </submittedName>
</protein>
<organism evidence="1 2">
    <name type="scientific">Oryzias sinensis</name>
    <name type="common">Chinese medaka</name>
    <dbReference type="NCBI Taxonomy" id="183150"/>
    <lineage>
        <taxon>Eukaryota</taxon>
        <taxon>Metazoa</taxon>
        <taxon>Chordata</taxon>
        <taxon>Craniata</taxon>
        <taxon>Vertebrata</taxon>
        <taxon>Euteleostomi</taxon>
        <taxon>Actinopterygii</taxon>
        <taxon>Neopterygii</taxon>
        <taxon>Teleostei</taxon>
        <taxon>Neoteleostei</taxon>
        <taxon>Acanthomorphata</taxon>
        <taxon>Ovalentaria</taxon>
        <taxon>Atherinomorphae</taxon>
        <taxon>Beloniformes</taxon>
        <taxon>Adrianichthyidae</taxon>
        <taxon>Oryziinae</taxon>
        <taxon>Oryzias</taxon>
    </lineage>
</organism>
<dbReference type="PANTHER" id="PTHR22684:SF0">
    <property type="entry name" value="RIBOSOME QUALITY CONTROL COMPLEX SUBUNIT TCF25"/>
    <property type="match status" value="1"/>
</dbReference>
<dbReference type="GeneTree" id="ENSGT00390000005563"/>
<evidence type="ECO:0000313" key="2">
    <source>
        <dbReference type="Proteomes" id="UP000694383"/>
    </source>
</evidence>
<dbReference type="Ensembl" id="ENSOSIT00000041359.1">
    <property type="protein sequence ID" value="ENSOSIP00000039244.1"/>
    <property type="gene ID" value="ENSOSIG00000019277.1"/>
</dbReference>
<reference evidence="1" key="1">
    <citation type="submission" date="2025-08" db="UniProtKB">
        <authorList>
            <consortium name="Ensembl"/>
        </authorList>
    </citation>
    <scope>IDENTIFICATION</scope>
</reference>
<reference evidence="1" key="2">
    <citation type="submission" date="2025-09" db="UniProtKB">
        <authorList>
            <consortium name="Ensembl"/>
        </authorList>
    </citation>
    <scope>IDENTIFICATION</scope>
</reference>
<dbReference type="InterPro" id="IPR011990">
    <property type="entry name" value="TPR-like_helical_dom_sf"/>
</dbReference>
<evidence type="ECO:0000313" key="1">
    <source>
        <dbReference type="Ensembl" id="ENSOSIP00000039244.1"/>
    </source>
</evidence>